<feature type="chain" id="PRO_5046111929" description="Aminopeptidase N" evidence="13">
    <location>
        <begin position="25"/>
        <end position="468"/>
    </location>
</feature>
<name>A0ABS7RNI8_9ACTN</name>
<feature type="domain" description="Peptidase M1 membrane alanine aminopeptidase" evidence="14">
    <location>
        <begin position="314"/>
        <end position="458"/>
    </location>
</feature>
<dbReference type="InterPro" id="IPR027268">
    <property type="entry name" value="Peptidase_M4/M1_CTD_sf"/>
</dbReference>
<evidence type="ECO:0000256" key="5">
    <source>
        <dbReference type="ARBA" id="ARBA00015611"/>
    </source>
</evidence>
<evidence type="ECO:0000256" key="11">
    <source>
        <dbReference type="ARBA" id="ARBA00029811"/>
    </source>
</evidence>
<evidence type="ECO:0000256" key="7">
    <source>
        <dbReference type="ARBA" id="ARBA00022723"/>
    </source>
</evidence>
<evidence type="ECO:0000256" key="3">
    <source>
        <dbReference type="ARBA" id="ARBA00010136"/>
    </source>
</evidence>
<dbReference type="Gene3D" id="1.10.390.10">
    <property type="entry name" value="Neutral Protease Domain 2"/>
    <property type="match status" value="1"/>
</dbReference>
<evidence type="ECO:0000256" key="2">
    <source>
        <dbReference type="ARBA" id="ARBA00001947"/>
    </source>
</evidence>
<sequence>MSRALTSTAVALTLLGLSGGSAGALEPTGSPGSTGSGDSILPAWGNGGYDARHYDIDLSWRADSRTVDARTTVTAVATQNLSRFNLELRGFAVDGVTVKVGDVRQPATVRRDGAEMTVDPPVDIAKGQTFQTTVSYSGKPSARVSQQLGKTGWLSTSDGATALSEPLGSETWFPVNNTIRDKATYAIDVEVPNRLMAASNGRFAGRDVGDTRTTWKWREADPMAPYLPTVSIGRYRMFRSAMDHGRIPLVTFVDTKLGRQAEARRTLPRVIRFLERTFGRYPFQSSGMVIDRIDVGYALETQSRPVMPFRAPSYLITHEIAHQWVGNSVTPRDWKDIWLNEGFATYTEWMWDAERFDKPATPQRQFDFLYEIYGPKSGFWKTPPANPGSVNKLFALPVYNRGAMALQALRMRIGSHDFLTVLHRWAQQNAGRTVTTGDFKKLAERVSGRQLDGLFRTWLYVPEKPKGY</sequence>
<gene>
    <name evidence="16" type="ORF">K1X13_14750</name>
</gene>
<evidence type="ECO:0000256" key="12">
    <source>
        <dbReference type="ARBA" id="ARBA00031533"/>
    </source>
</evidence>
<dbReference type="PANTHER" id="PTHR11533">
    <property type="entry name" value="PROTEASE M1 ZINC METALLOPROTEASE"/>
    <property type="match status" value="1"/>
</dbReference>
<dbReference type="InterPro" id="IPR050344">
    <property type="entry name" value="Peptidase_M1_aminopeptidases"/>
</dbReference>
<dbReference type="EC" id="3.4.11.2" evidence="4"/>
<dbReference type="PRINTS" id="PR00756">
    <property type="entry name" value="ALADIPTASE"/>
</dbReference>
<comment type="cofactor">
    <cofactor evidence="2">
        <name>Zn(2+)</name>
        <dbReference type="ChEBI" id="CHEBI:29105"/>
    </cofactor>
</comment>
<evidence type="ECO:0000256" key="10">
    <source>
        <dbReference type="ARBA" id="ARBA00023049"/>
    </source>
</evidence>
<dbReference type="InterPro" id="IPR045357">
    <property type="entry name" value="Aminopeptidase_N-like_N"/>
</dbReference>
<keyword evidence="7" id="KW-0479">Metal-binding</keyword>
<evidence type="ECO:0000259" key="14">
    <source>
        <dbReference type="Pfam" id="PF01433"/>
    </source>
</evidence>
<keyword evidence="17" id="KW-1185">Reference proteome</keyword>
<keyword evidence="9" id="KW-0862">Zinc</keyword>
<organism evidence="16 17">
    <name type="scientific">Nocardioides jiangsuensis</name>
    <dbReference type="NCBI Taxonomy" id="2866161"/>
    <lineage>
        <taxon>Bacteria</taxon>
        <taxon>Bacillati</taxon>
        <taxon>Actinomycetota</taxon>
        <taxon>Actinomycetes</taxon>
        <taxon>Propionibacteriales</taxon>
        <taxon>Nocardioidaceae</taxon>
        <taxon>Nocardioides</taxon>
    </lineage>
</organism>
<dbReference type="RefSeq" id="WP_221025776.1">
    <property type="nucleotide sequence ID" value="NZ_JAIEZQ010000002.1"/>
</dbReference>
<dbReference type="Proteomes" id="UP000754710">
    <property type="component" value="Unassembled WGS sequence"/>
</dbReference>
<protein>
    <recommendedName>
        <fullName evidence="5">Aminopeptidase N</fullName>
        <ecNumber evidence="4">3.4.11.2</ecNumber>
    </recommendedName>
    <alternativeName>
        <fullName evidence="11">Alanine aminopeptidase</fullName>
    </alternativeName>
    <alternativeName>
        <fullName evidence="12">Lysyl aminopeptidase</fullName>
    </alternativeName>
</protein>
<reference evidence="16 17" key="1">
    <citation type="submission" date="2021-08" db="EMBL/GenBank/DDBJ databases">
        <title>Nocardioides bacterium WL0053 sp. nov., isolated from the sediment.</title>
        <authorList>
            <person name="Wang L."/>
            <person name="Zhang D."/>
            <person name="Zhang A."/>
        </authorList>
    </citation>
    <scope>NUCLEOTIDE SEQUENCE [LARGE SCALE GENOMIC DNA]</scope>
    <source>
        <strain evidence="16 17">WL0053</strain>
    </source>
</reference>
<evidence type="ECO:0000313" key="17">
    <source>
        <dbReference type="Proteomes" id="UP000754710"/>
    </source>
</evidence>
<keyword evidence="6" id="KW-0645">Protease</keyword>
<evidence type="ECO:0000256" key="9">
    <source>
        <dbReference type="ARBA" id="ARBA00022833"/>
    </source>
</evidence>
<dbReference type="InterPro" id="IPR001930">
    <property type="entry name" value="Peptidase_M1"/>
</dbReference>
<evidence type="ECO:0000256" key="1">
    <source>
        <dbReference type="ARBA" id="ARBA00000098"/>
    </source>
</evidence>
<evidence type="ECO:0000313" key="16">
    <source>
        <dbReference type="EMBL" id="MBY9076092.1"/>
    </source>
</evidence>
<evidence type="ECO:0000256" key="8">
    <source>
        <dbReference type="ARBA" id="ARBA00022801"/>
    </source>
</evidence>
<dbReference type="Pfam" id="PF01433">
    <property type="entry name" value="Peptidase_M1"/>
    <property type="match status" value="1"/>
</dbReference>
<keyword evidence="8" id="KW-0378">Hydrolase</keyword>
<dbReference type="SUPFAM" id="SSF63737">
    <property type="entry name" value="Leukotriene A4 hydrolase N-terminal domain"/>
    <property type="match status" value="1"/>
</dbReference>
<feature type="domain" description="Aminopeptidase N-like N-terminal" evidence="15">
    <location>
        <begin position="52"/>
        <end position="227"/>
    </location>
</feature>
<evidence type="ECO:0000256" key="13">
    <source>
        <dbReference type="SAM" id="SignalP"/>
    </source>
</evidence>
<feature type="signal peptide" evidence="13">
    <location>
        <begin position="1"/>
        <end position="24"/>
    </location>
</feature>
<dbReference type="EMBL" id="JAIEZQ010000002">
    <property type="protein sequence ID" value="MBY9076092.1"/>
    <property type="molecule type" value="Genomic_DNA"/>
</dbReference>
<dbReference type="CDD" id="cd09603">
    <property type="entry name" value="M1_APN_like"/>
    <property type="match status" value="1"/>
</dbReference>
<evidence type="ECO:0000256" key="4">
    <source>
        <dbReference type="ARBA" id="ARBA00012564"/>
    </source>
</evidence>
<keyword evidence="13" id="KW-0732">Signal</keyword>
<dbReference type="Pfam" id="PF17900">
    <property type="entry name" value="Peptidase_M1_N"/>
    <property type="match status" value="1"/>
</dbReference>
<dbReference type="InterPro" id="IPR042097">
    <property type="entry name" value="Aminopeptidase_N-like_N_sf"/>
</dbReference>
<dbReference type="PANTHER" id="PTHR11533:SF297">
    <property type="entry name" value="AMINOPEPTIDASE N"/>
    <property type="match status" value="1"/>
</dbReference>
<comment type="caution">
    <text evidence="16">The sequence shown here is derived from an EMBL/GenBank/DDBJ whole genome shotgun (WGS) entry which is preliminary data.</text>
</comment>
<dbReference type="SUPFAM" id="SSF55486">
    <property type="entry name" value="Metalloproteases ('zincins'), catalytic domain"/>
    <property type="match status" value="1"/>
</dbReference>
<proteinExistence type="inferred from homology"/>
<comment type="catalytic activity">
    <reaction evidence="1">
        <text>Release of an N-terminal amino acid, Xaa-|-Yaa- from a peptide, amide or arylamide. Xaa is preferably Ala, but may be most amino acids including Pro (slow action). When a terminal hydrophobic residue is followed by a prolyl residue, the two may be released as an intact Xaa-Pro dipeptide.</text>
        <dbReference type="EC" id="3.4.11.2"/>
    </reaction>
</comment>
<evidence type="ECO:0000259" key="15">
    <source>
        <dbReference type="Pfam" id="PF17900"/>
    </source>
</evidence>
<comment type="similarity">
    <text evidence="3">Belongs to the peptidase M1 family.</text>
</comment>
<dbReference type="Gene3D" id="2.60.40.1730">
    <property type="entry name" value="tricorn interacting facor f3 domain"/>
    <property type="match status" value="1"/>
</dbReference>
<evidence type="ECO:0000256" key="6">
    <source>
        <dbReference type="ARBA" id="ARBA00022670"/>
    </source>
</evidence>
<dbReference type="InterPro" id="IPR014782">
    <property type="entry name" value="Peptidase_M1_dom"/>
</dbReference>
<accession>A0ABS7RNI8</accession>
<keyword evidence="10" id="KW-0482">Metalloprotease</keyword>